<accession>A0A3P7MZP2</accession>
<protein>
    <submittedName>
        <fullName evidence="2">Uncharacterized protein</fullName>
    </submittedName>
</protein>
<feature type="compositionally biased region" description="Low complexity" evidence="1">
    <location>
        <begin position="22"/>
        <end position="37"/>
    </location>
</feature>
<name>A0A3P7MZP2_DIBLA</name>
<feature type="region of interest" description="Disordered" evidence="1">
    <location>
        <begin position="1"/>
        <end position="150"/>
    </location>
</feature>
<gene>
    <name evidence="2" type="ORF">DILT_LOCUS15146</name>
</gene>
<feature type="compositionally biased region" description="Low complexity" evidence="1">
    <location>
        <begin position="71"/>
        <end position="90"/>
    </location>
</feature>
<sequence>MHVCLLAAVEESHTPRGFYRPSESTNDSSSSSSGSEHTSTERPPKDALRVTSTPHTGLPRVESSMIWFQASHASSDSNSSSSDSTSSGDGEPSDHASESPEIQMRPVRARYLRFQRGNVRRLSTHDVDVADSGSLQDFLSPDPVLPSQFQ</sequence>
<feature type="compositionally biased region" description="Basic and acidic residues" evidence="1">
    <location>
        <begin position="38"/>
        <end position="48"/>
    </location>
</feature>
<evidence type="ECO:0000313" key="2">
    <source>
        <dbReference type="EMBL" id="VDN28248.1"/>
    </source>
</evidence>
<dbReference type="EMBL" id="UYRU01077577">
    <property type="protein sequence ID" value="VDN28248.1"/>
    <property type="molecule type" value="Genomic_DNA"/>
</dbReference>
<dbReference type="AlphaFoldDB" id="A0A3P7MZP2"/>
<reference evidence="2 3" key="1">
    <citation type="submission" date="2018-11" db="EMBL/GenBank/DDBJ databases">
        <authorList>
            <consortium name="Pathogen Informatics"/>
        </authorList>
    </citation>
    <scope>NUCLEOTIDE SEQUENCE [LARGE SCALE GENOMIC DNA]</scope>
</reference>
<organism evidence="2 3">
    <name type="scientific">Dibothriocephalus latus</name>
    <name type="common">Fish tapeworm</name>
    <name type="synonym">Diphyllobothrium latum</name>
    <dbReference type="NCBI Taxonomy" id="60516"/>
    <lineage>
        <taxon>Eukaryota</taxon>
        <taxon>Metazoa</taxon>
        <taxon>Spiralia</taxon>
        <taxon>Lophotrochozoa</taxon>
        <taxon>Platyhelminthes</taxon>
        <taxon>Cestoda</taxon>
        <taxon>Eucestoda</taxon>
        <taxon>Diphyllobothriidea</taxon>
        <taxon>Diphyllobothriidae</taxon>
        <taxon>Dibothriocephalus</taxon>
    </lineage>
</organism>
<dbReference type="Proteomes" id="UP000281553">
    <property type="component" value="Unassembled WGS sequence"/>
</dbReference>
<keyword evidence="3" id="KW-1185">Reference proteome</keyword>
<proteinExistence type="predicted"/>
<evidence type="ECO:0000313" key="3">
    <source>
        <dbReference type="Proteomes" id="UP000281553"/>
    </source>
</evidence>
<evidence type="ECO:0000256" key="1">
    <source>
        <dbReference type="SAM" id="MobiDB-lite"/>
    </source>
</evidence>